<dbReference type="Proteomes" id="UP000077315">
    <property type="component" value="Unassembled WGS sequence"/>
</dbReference>
<name>A0A162ZCK0_PHYB8</name>
<protein>
    <submittedName>
        <fullName evidence="3">Uncharacterized protein</fullName>
    </submittedName>
</protein>
<keyword evidence="2" id="KW-1133">Transmembrane helix</keyword>
<dbReference type="AlphaFoldDB" id="A0A162ZCK0"/>
<feature type="transmembrane region" description="Helical" evidence="2">
    <location>
        <begin position="179"/>
        <end position="200"/>
    </location>
</feature>
<organism evidence="3 4">
    <name type="scientific">Phycomyces blakesleeanus (strain ATCC 8743b / DSM 1359 / FGSC 10004 / NBRC 33097 / NRRL 1555)</name>
    <dbReference type="NCBI Taxonomy" id="763407"/>
    <lineage>
        <taxon>Eukaryota</taxon>
        <taxon>Fungi</taxon>
        <taxon>Fungi incertae sedis</taxon>
        <taxon>Mucoromycota</taxon>
        <taxon>Mucoromycotina</taxon>
        <taxon>Mucoromycetes</taxon>
        <taxon>Mucorales</taxon>
        <taxon>Phycomycetaceae</taxon>
        <taxon>Phycomyces</taxon>
    </lineage>
</organism>
<reference evidence="4" key="1">
    <citation type="submission" date="2015-06" db="EMBL/GenBank/DDBJ databases">
        <title>Expansion of signal transduction pathways in fungi by whole-genome duplication.</title>
        <authorList>
            <consortium name="DOE Joint Genome Institute"/>
            <person name="Corrochano L.M."/>
            <person name="Kuo A."/>
            <person name="Marcet-Houben M."/>
            <person name="Polaino S."/>
            <person name="Salamov A."/>
            <person name="Villalobos J.M."/>
            <person name="Alvarez M.I."/>
            <person name="Avalos J."/>
            <person name="Benito E.P."/>
            <person name="Benoit I."/>
            <person name="Burger G."/>
            <person name="Camino L.P."/>
            <person name="Canovas D."/>
            <person name="Cerda-Olmedo E."/>
            <person name="Cheng J.-F."/>
            <person name="Dominguez A."/>
            <person name="Elias M."/>
            <person name="Eslava A.P."/>
            <person name="Glaser F."/>
            <person name="Grimwood J."/>
            <person name="Gutierrez G."/>
            <person name="Heitman J."/>
            <person name="Henrissat B."/>
            <person name="Iturriaga E.A."/>
            <person name="Lang B.F."/>
            <person name="Lavin J.L."/>
            <person name="Lee S."/>
            <person name="Li W."/>
            <person name="Lindquist E."/>
            <person name="Lopez-Garcia S."/>
            <person name="Luque E.M."/>
            <person name="Marcos A.T."/>
            <person name="Martin J."/>
            <person name="McCluskey K."/>
            <person name="Medina H.R."/>
            <person name="Miralles-Duran A."/>
            <person name="Miyazaki A."/>
            <person name="Munoz-Torres E."/>
            <person name="Oguiza J.A."/>
            <person name="Ohm R."/>
            <person name="Olmedo M."/>
            <person name="Orejas M."/>
            <person name="Ortiz-Castellanos L."/>
            <person name="Pisabarro A.G."/>
            <person name="Rodriguez-Romero J."/>
            <person name="Ruiz-Herrera J."/>
            <person name="Ruiz-Vazquez R."/>
            <person name="Sanz C."/>
            <person name="Schackwitz W."/>
            <person name="Schmutz J."/>
            <person name="Shahriari M."/>
            <person name="Shelest E."/>
            <person name="Silva-Franco F."/>
            <person name="Soanes D."/>
            <person name="Syed K."/>
            <person name="Tagua V.G."/>
            <person name="Talbot N.J."/>
            <person name="Thon M."/>
            <person name="De vries R.P."/>
            <person name="Wiebenga A."/>
            <person name="Yadav J.S."/>
            <person name="Braun E.L."/>
            <person name="Baker S."/>
            <person name="Garre V."/>
            <person name="Horwitz B."/>
            <person name="Torres-Martinez S."/>
            <person name="Idnurm A."/>
            <person name="Herrera-Estrella A."/>
            <person name="Gabaldon T."/>
            <person name="Grigoriev I.V."/>
        </authorList>
    </citation>
    <scope>NUCLEOTIDE SEQUENCE [LARGE SCALE GENOMIC DNA]</scope>
    <source>
        <strain evidence="4">NRRL 1555(-)</strain>
    </source>
</reference>
<keyword evidence="4" id="KW-1185">Reference proteome</keyword>
<dbReference type="EMBL" id="KV441027">
    <property type="protein sequence ID" value="OAD65871.1"/>
    <property type="molecule type" value="Genomic_DNA"/>
</dbReference>
<dbReference type="OrthoDB" id="2213666at2759"/>
<feature type="transmembrane region" description="Helical" evidence="2">
    <location>
        <begin position="104"/>
        <end position="124"/>
    </location>
</feature>
<evidence type="ECO:0000313" key="3">
    <source>
        <dbReference type="EMBL" id="OAD65871.1"/>
    </source>
</evidence>
<dbReference type="GeneID" id="28998494"/>
<evidence type="ECO:0000313" key="4">
    <source>
        <dbReference type="Proteomes" id="UP000077315"/>
    </source>
</evidence>
<sequence>MSQLIIGLAISNVFCLVAACLIAYQVIRHPKKIRVFIAIFSIFTIPGSIVNTLAYLKVTTDQWNSFVYLFSTMLMLTMHCWMVADIGRHTHIHGFNWWSPLMTVGNITLFTATMGIICQIAVLFARNESFPLRPVFMVCLTLSIISSFSTFVYTFTPLLYWKENRVTESHSRTTAVGTWYMSIQGSWYIFYGILYVWFFACNDNEMFSTMLLFDYNMRFILCFMHTWSPPEYIISLFTVRFFTLSSPRHHCFVDSENTLSGEESQNNYLKPKTNNLQENPRDSDGCYAKDQSFKDNQI</sequence>
<feature type="region of interest" description="Disordered" evidence="1">
    <location>
        <begin position="272"/>
        <end position="298"/>
    </location>
</feature>
<dbReference type="VEuPathDB" id="FungiDB:PHYBLDRAFT_175832"/>
<evidence type="ECO:0000256" key="1">
    <source>
        <dbReference type="SAM" id="MobiDB-lite"/>
    </source>
</evidence>
<feature type="transmembrane region" description="Helical" evidence="2">
    <location>
        <begin position="66"/>
        <end position="84"/>
    </location>
</feature>
<keyword evidence="2" id="KW-0472">Membrane</keyword>
<evidence type="ECO:0000256" key="2">
    <source>
        <dbReference type="SAM" id="Phobius"/>
    </source>
</evidence>
<keyword evidence="2" id="KW-0812">Transmembrane</keyword>
<feature type="transmembrane region" description="Helical" evidence="2">
    <location>
        <begin position="5"/>
        <end position="27"/>
    </location>
</feature>
<accession>A0A162ZCK0</accession>
<dbReference type="RefSeq" id="XP_018283911.1">
    <property type="nucleotide sequence ID" value="XM_018437588.1"/>
</dbReference>
<feature type="transmembrane region" description="Helical" evidence="2">
    <location>
        <begin position="136"/>
        <end position="159"/>
    </location>
</feature>
<gene>
    <name evidence="3" type="ORF">PHYBLDRAFT_175832</name>
</gene>
<proteinExistence type="predicted"/>
<feature type="transmembrane region" description="Helical" evidence="2">
    <location>
        <begin position="33"/>
        <end position="54"/>
    </location>
</feature>
<dbReference type="InParanoid" id="A0A162ZCK0"/>